<proteinExistence type="predicted"/>
<organism evidence="1 2">
    <name type="scientific">Streptomyces violaceus</name>
    <name type="common">Streptomyces venezuelae</name>
    <dbReference type="NCBI Taxonomy" id="1936"/>
    <lineage>
        <taxon>Bacteria</taxon>
        <taxon>Bacillati</taxon>
        <taxon>Actinomycetota</taxon>
        <taxon>Actinomycetes</taxon>
        <taxon>Kitasatosporales</taxon>
        <taxon>Streptomycetaceae</taxon>
        <taxon>Streptomyces</taxon>
    </lineage>
</organism>
<evidence type="ECO:0008006" key="3">
    <source>
        <dbReference type="Google" id="ProtNLM"/>
    </source>
</evidence>
<gene>
    <name evidence="1" type="ORF">OHB29_05800</name>
</gene>
<evidence type="ECO:0000313" key="2">
    <source>
        <dbReference type="Proteomes" id="UP001341259"/>
    </source>
</evidence>
<sequence length="26" mass="2830">MLEAGESIVSLAKWLGHSDPAFTLRT</sequence>
<evidence type="ECO:0000313" key="1">
    <source>
        <dbReference type="EMBL" id="WUG99253.1"/>
    </source>
</evidence>
<accession>A0ABZ1P7G9</accession>
<protein>
    <recommendedName>
        <fullName evidence="3">Integrase</fullName>
    </recommendedName>
</protein>
<reference evidence="1 2" key="1">
    <citation type="submission" date="2022-10" db="EMBL/GenBank/DDBJ databases">
        <title>The complete genomes of actinobacterial strains from the NBC collection.</title>
        <authorList>
            <person name="Joergensen T.S."/>
            <person name="Alvarez Arevalo M."/>
            <person name="Sterndorff E.B."/>
            <person name="Faurdal D."/>
            <person name="Vuksanovic O."/>
            <person name="Mourched A.-S."/>
            <person name="Charusanti P."/>
            <person name="Shaw S."/>
            <person name="Blin K."/>
            <person name="Weber T."/>
        </authorList>
    </citation>
    <scope>NUCLEOTIDE SEQUENCE [LARGE SCALE GENOMIC DNA]</scope>
    <source>
        <strain evidence="1 2">NBC_00456</strain>
    </source>
</reference>
<name>A0ABZ1P7G9_STRVL</name>
<keyword evidence="2" id="KW-1185">Reference proteome</keyword>
<dbReference type="EMBL" id="CP107906">
    <property type="protein sequence ID" value="WUG99253.1"/>
    <property type="molecule type" value="Genomic_DNA"/>
</dbReference>
<dbReference type="Proteomes" id="UP001341259">
    <property type="component" value="Chromosome"/>
</dbReference>